<evidence type="ECO:0000313" key="2">
    <source>
        <dbReference type="EMBL" id="CAA7013936.1"/>
    </source>
</evidence>
<dbReference type="InterPro" id="IPR036047">
    <property type="entry name" value="F-box-like_dom_sf"/>
</dbReference>
<dbReference type="InterPro" id="IPR017451">
    <property type="entry name" value="F-box-assoc_interact_dom"/>
</dbReference>
<dbReference type="InterPro" id="IPR001810">
    <property type="entry name" value="F-box_dom"/>
</dbReference>
<reference evidence="2" key="1">
    <citation type="submission" date="2020-01" db="EMBL/GenBank/DDBJ databases">
        <authorList>
            <person name="Mishra B."/>
        </authorList>
    </citation>
    <scope>NUCLEOTIDE SEQUENCE [LARGE SCALE GENOMIC DNA]</scope>
</reference>
<organism evidence="2 3">
    <name type="scientific">Microthlaspi erraticum</name>
    <dbReference type="NCBI Taxonomy" id="1685480"/>
    <lineage>
        <taxon>Eukaryota</taxon>
        <taxon>Viridiplantae</taxon>
        <taxon>Streptophyta</taxon>
        <taxon>Embryophyta</taxon>
        <taxon>Tracheophyta</taxon>
        <taxon>Spermatophyta</taxon>
        <taxon>Magnoliopsida</taxon>
        <taxon>eudicotyledons</taxon>
        <taxon>Gunneridae</taxon>
        <taxon>Pentapetalae</taxon>
        <taxon>rosids</taxon>
        <taxon>malvids</taxon>
        <taxon>Brassicales</taxon>
        <taxon>Brassicaceae</taxon>
        <taxon>Coluteocarpeae</taxon>
        <taxon>Microthlaspi</taxon>
    </lineage>
</organism>
<dbReference type="SUPFAM" id="SSF81383">
    <property type="entry name" value="F-box domain"/>
    <property type="match status" value="1"/>
</dbReference>
<dbReference type="InterPro" id="IPR050796">
    <property type="entry name" value="SCF_F-box_component"/>
</dbReference>
<keyword evidence="3" id="KW-1185">Reference proteome</keyword>
<dbReference type="NCBIfam" id="TIGR01640">
    <property type="entry name" value="F_box_assoc_1"/>
    <property type="match status" value="1"/>
</dbReference>
<dbReference type="Gene3D" id="1.20.1280.50">
    <property type="match status" value="1"/>
</dbReference>
<sequence length="397" mass="45435">MRVVPNLPDELLDEILGRIPATSLKRLRSTCTRWDGLFNDKKFTRRHFDKAAKQFQVIIMSKTTPLRICSMSVKLNGNPSLSKCGAIDPRSCLDQFEISKVFHCDGLLLCTSKVNTSIVVWNPCTGQTKSIEPSSDRDSIGEIAYTLGSYQDDNSSGNNSYKILSYNILGETDFEICEINSRSWKSKKKKSSSWRTLDVTPDGSLMYCGVSLKGKTYWLGWDEKENQFHMFLVSFDYTRESFGRTCLPYEHTGYETTYLSVFREEKLSVLLQRKDLSEKEIWVRNESDVWSKIVTVCPELDRWGWLTVCFLVDYETKVFVFSKKHKFTITVCETNTEEDIEVTRAADSKIDPFGSFGHDLFNYVRDIKASQPDSKVATLGSFGPYIISYVPSLVQIQ</sequence>
<dbReference type="CDD" id="cd22157">
    <property type="entry name" value="F-box_AtFBW1-like"/>
    <property type="match status" value="1"/>
</dbReference>
<protein>
    <recommendedName>
        <fullName evidence="1">F-box domain-containing protein</fullName>
    </recommendedName>
</protein>
<dbReference type="OrthoDB" id="1867629at2759"/>
<accession>A0A6D2HDT5</accession>
<comment type="caution">
    <text evidence="2">The sequence shown here is derived from an EMBL/GenBank/DDBJ whole genome shotgun (WGS) entry which is preliminary data.</text>
</comment>
<gene>
    <name evidence="2" type="ORF">MERR_LOCUS1170</name>
</gene>
<dbReference type="PROSITE" id="PS50181">
    <property type="entry name" value="FBOX"/>
    <property type="match status" value="1"/>
</dbReference>
<dbReference type="Proteomes" id="UP000467841">
    <property type="component" value="Unassembled WGS sequence"/>
</dbReference>
<name>A0A6D2HDT5_9BRAS</name>
<dbReference type="InterPro" id="IPR006527">
    <property type="entry name" value="F-box-assoc_dom_typ1"/>
</dbReference>
<dbReference type="Pfam" id="PF07734">
    <property type="entry name" value="FBA_1"/>
    <property type="match status" value="1"/>
</dbReference>
<dbReference type="SUPFAM" id="SSF50965">
    <property type="entry name" value="Galactose oxidase, central domain"/>
    <property type="match status" value="1"/>
</dbReference>
<proteinExistence type="predicted"/>
<dbReference type="EMBL" id="CACVBM020000077">
    <property type="protein sequence ID" value="CAA7013936.1"/>
    <property type="molecule type" value="Genomic_DNA"/>
</dbReference>
<dbReference type="AlphaFoldDB" id="A0A6D2HDT5"/>
<evidence type="ECO:0000313" key="3">
    <source>
        <dbReference type="Proteomes" id="UP000467841"/>
    </source>
</evidence>
<dbReference type="PANTHER" id="PTHR31672">
    <property type="entry name" value="BNACNNG10540D PROTEIN"/>
    <property type="match status" value="1"/>
</dbReference>
<feature type="domain" description="F-box" evidence="1">
    <location>
        <begin position="1"/>
        <end position="47"/>
    </location>
</feature>
<dbReference type="InterPro" id="IPR011043">
    <property type="entry name" value="Gal_Oxase/kelch_b-propeller"/>
</dbReference>
<evidence type="ECO:0000259" key="1">
    <source>
        <dbReference type="PROSITE" id="PS50181"/>
    </source>
</evidence>
<dbReference type="SMART" id="SM00256">
    <property type="entry name" value="FBOX"/>
    <property type="match status" value="1"/>
</dbReference>
<dbReference type="Pfam" id="PF12937">
    <property type="entry name" value="F-box-like"/>
    <property type="match status" value="1"/>
</dbReference>